<accession>A0A9W7BMM1</accession>
<organism evidence="2 3">
    <name type="scientific">Triparma strigata</name>
    <dbReference type="NCBI Taxonomy" id="1606541"/>
    <lineage>
        <taxon>Eukaryota</taxon>
        <taxon>Sar</taxon>
        <taxon>Stramenopiles</taxon>
        <taxon>Ochrophyta</taxon>
        <taxon>Bolidophyceae</taxon>
        <taxon>Parmales</taxon>
        <taxon>Triparmaceae</taxon>
        <taxon>Triparma</taxon>
    </lineage>
</organism>
<gene>
    <name evidence="2" type="ORF">TrST_g1670</name>
</gene>
<dbReference type="AlphaFoldDB" id="A0A9W7BMM1"/>
<dbReference type="OrthoDB" id="40139at2759"/>
<dbReference type="Gene3D" id="2.40.160.50">
    <property type="entry name" value="membrane protein fhac: a member of the omp85/tpsb transporter family"/>
    <property type="match status" value="1"/>
</dbReference>
<protein>
    <submittedName>
        <fullName evidence="2">Uncharacterized protein</fullName>
    </submittedName>
</protein>
<dbReference type="Proteomes" id="UP001165085">
    <property type="component" value="Unassembled WGS sequence"/>
</dbReference>
<reference evidence="3" key="1">
    <citation type="journal article" date="2023" name="Commun. Biol.">
        <title>Genome analysis of Parmales, the sister group of diatoms, reveals the evolutionary specialization of diatoms from phago-mixotrophs to photoautotrophs.</title>
        <authorList>
            <person name="Ban H."/>
            <person name="Sato S."/>
            <person name="Yoshikawa S."/>
            <person name="Yamada K."/>
            <person name="Nakamura Y."/>
            <person name="Ichinomiya M."/>
            <person name="Sato N."/>
            <person name="Blanc-Mathieu R."/>
            <person name="Endo H."/>
            <person name="Kuwata A."/>
            <person name="Ogata H."/>
        </authorList>
    </citation>
    <scope>NUCLEOTIDE SEQUENCE [LARGE SCALE GENOMIC DNA]</scope>
    <source>
        <strain evidence="3">NIES 3701</strain>
    </source>
</reference>
<keyword evidence="3" id="KW-1185">Reference proteome</keyword>
<feature type="region of interest" description="Disordered" evidence="1">
    <location>
        <begin position="17"/>
        <end position="41"/>
    </location>
</feature>
<sequence>MNFSSLLRRLFSQLKSLKKSSPSPSNPLSSQKITSLKSNSPSLPPSYLSHLHSSLSLSNSPLNSTSVSLLSSHIKSYFLSQKTPLSSLTSASIDSNGCVTLIVNEPKYKGPLSVKYLKEVVVLDGNTTESVVKYKRSLKGKPMSADLETRFVEGGGKVKGKTIEKYMGMCEGEVFKWDEEVWRRIEENGCFEHLKARVRDEGGGEVGVEVVAVERPRRNLEYGVTKSLYTGEWEGECYFGHNNLFGSFENLGIKSKRNPTDPIPSFRLNYGDSKLGNPGGYEVDVFSDYIGGGGEEENIKKLNEWPKMPSIAGVLGGFKRKSNEVESVYDATDTTTDTATETETTEATTDREIITKPGNPGDAFARRGVSYTLKKPFSKICHNSEVTSSVEQTSTNAGDKEYLASVNVELGPVVSNLPGGLGRHSLVTRVDVGGRLSEEKTVTPYTSTTVINKDIIPLTSSTLKDPVVIASKTGMVVCGEGMPGWEMKRKGGECRIRGYRGLGEVSQAVSGTLELRIPTNIQKKVLKNSSVLFFVDGCLTRPGKAPEEKEAKLFEKKYCAGVGARVGIMGIPLKVDLGLNKEGEVVRSVALGGDFQI</sequence>
<name>A0A9W7BMM1_9STRA</name>
<dbReference type="EMBL" id="BRXY01000349">
    <property type="protein sequence ID" value="GMH88975.1"/>
    <property type="molecule type" value="Genomic_DNA"/>
</dbReference>
<comment type="caution">
    <text evidence="2">The sequence shown here is derived from an EMBL/GenBank/DDBJ whole genome shotgun (WGS) entry which is preliminary data.</text>
</comment>
<evidence type="ECO:0000313" key="2">
    <source>
        <dbReference type="EMBL" id="GMH88975.1"/>
    </source>
</evidence>
<evidence type="ECO:0000256" key="1">
    <source>
        <dbReference type="SAM" id="MobiDB-lite"/>
    </source>
</evidence>
<proteinExistence type="predicted"/>
<evidence type="ECO:0000313" key="3">
    <source>
        <dbReference type="Proteomes" id="UP001165085"/>
    </source>
</evidence>